<feature type="compositionally biased region" description="Basic and acidic residues" evidence="1">
    <location>
        <begin position="85"/>
        <end position="95"/>
    </location>
</feature>
<evidence type="ECO:0000313" key="3">
    <source>
        <dbReference type="Proteomes" id="UP001159428"/>
    </source>
</evidence>
<feature type="compositionally biased region" description="Basic residues" evidence="1">
    <location>
        <begin position="69"/>
        <end position="78"/>
    </location>
</feature>
<protein>
    <submittedName>
        <fullName evidence="2">Uncharacterized protein</fullName>
    </submittedName>
</protein>
<organism evidence="2 3">
    <name type="scientific">Pocillopora meandrina</name>
    <dbReference type="NCBI Taxonomy" id="46732"/>
    <lineage>
        <taxon>Eukaryota</taxon>
        <taxon>Metazoa</taxon>
        <taxon>Cnidaria</taxon>
        <taxon>Anthozoa</taxon>
        <taxon>Hexacorallia</taxon>
        <taxon>Scleractinia</taxon>
        <taxon>Astrocoeniina</taxon>
        <taxon>Pocilloporidae</taxon>
        <taxon>Pocillopora</taxon>
    </lineage>
</organism>
<comment type="caution">
    <text evidence="2">The sequence shown here is derived from an EMBL/GenBank/DDBJ whole genome shotgun (WGS) entry which is preliminary data.</text>
</comment>
<accession>A0AAU9XRJ7</accession>
<dbReference type="Proteomes" id="UP001159428">
    <property type="component" value="Unassembled WGS sequence"/>
</dbReference>
<feature type="compositionally biased region" description="Basic and acidic residues" evidence="1">
    <location>
        <begin position="45"/>
        <end position="65"/>
    </location>
</feature>
<name>A0AAU9XRJ7_9CNID</name>
<reference evidence="2 3" key="1">
    <citation type="submission" date="2022-05" db="EMBL/GenBank/DDBJ databases">
        <authorList>
            <consortium name="Genoscope - CEA"/>
            <person name="William W."/>
        </authorList>
    </citation>
    <scope>NUCLEOTIDE SEQUENCE [LARGE SCALE GENOMIC DNA]</scope>
</reference>
<sequence length="155" mass="17443">MIDSYEKEIIMLKGKVFIMTQVHLIDNRNEKTKLVDELASCQQELGRRRTPTDLLKPEPPRDGTPRKSNPARHRRHRTVPPFSLSERKVETKDHATQVSSSECNSRPIADQILCFPYGMVVNVYLPIPTHSHAILTAAAFPPIQISGTASVSTED</sequence>
<evidence type="ECO:0000256" key="1">
    <source>
        <dbReference type="SAM" id="MobiDB-lite"/>
    </source>
</evidence>
<gene>
    <name evidence="2" type="ORF">PMEA_00028194</name>
</gene>
<proteinExistence type="predicted"/>
<evidence type="ECO:0000313" key="2">
    <source>
        <dbReference type="EMBL" id="CAH3155853.1"/>
    </source>
</evidence>
<dbReference type="EMBL" id="CALNXJ010000059">
    <property type="protein sequence ID" value="CAH3155853.1"/>
    <property type="molecule type" value="Genomic_DNA"/>
</dbReference>
<keyword evidence="3" id="KW-1185">Reference proteome</keyword>
<feature type="region of interest" description="Disordered" evidence="1">
    <location>
        <begin position="43"/>
        <end position="102"/>
    </location>
</feature>
<dbReference type="AlphaFoldDB" id="A0AAU9XRJ7"/>